<dbReference type="Proteomes" id="UP000567795">
    <property type="component" value="Unassembled WGS sequence"/>
</dbReference>
<sequence>MFGRHADHGPIALNPDHDPRVDEVLTTLGFLAQRGGAYQLADPSPEEVAVAFGRHPTLGVVAAVPDGEVVGQRLLERHGFRHRTDLDIFVLPEGFAHRDAVHAVARVTTEAHRHGLVVAADPRVFPSRAPDLAPSNVPESARRITMAELVGAARDALRAQASMIADRIRDGSWRLVATGRSPDGTRFALAHAREAHAHYLIRGSGDTRAVAAGFTFDSDGAWRAFRNAVDPGPTTEQPPTSPSRVRAATNRAPITGAAPAPSPPAVRPTTGPSTEATHRR</sequence>
<dbReference type="EMBL" id="JACBZD010000001">
    <property type="protein sequence ID" value="NYI03436.1"/>
    <property type="molecule type" value="Genomic_DNA"/>
</dbReference>
<organism evidence="2 3">
    <name type="scientific">Allostreptomyces psammosilenae</name>
    <dbReference type="NCBI Taxonomy" id="1892865"/>
    <lineage>
        <taxon>Bacteria</taxon>
        <taxon>Bacillati</taxon>
        <taxon>Actinomycetota</taxon>
        <taxon>Actinomycetes</taxon>
        <taxon>Kitasatosporales</taxon>
        <taxon>Streptomycetaceae</taxon>
        <taxon>Allostreptomyces</taxon>
    </lineage>
</organism>
<keyword evidence="3" id="KW-1185">Reference proteome</keyword>
<comment type="caution">
    <text evidence="2">The sequence shown here is derived from an EMBL/GenBank/DDBJ whole genome shotgun (WGS) entry which is preliminary data.</text>
</comment>
<dbReference type="RefSeq" id="WP_179812482.1">
    <property type="nucleotide sequence ID" value="NZ_JACBZD010000001.1"/>
</dbReference>
<evidence type="ECO:0000256" key="1">
    <source>
        <dbReference type="SAM" id="MobiDB-lite"/>
    </source>
</evidence>
<proteinExistence type="predicted"/>
<gene>
    <name evidence="2" type="ORF">FHU37_000379</name>
</gene>
<reference evidence="2 3" key="1">
    <citation type="submission" date="2020-07" db="EMBL/GenBank/DDBJ databases">
        <title>Sequencing the genomes of 1000 actinobacteria strains.</title>
        <authorList>
            <person name="Klenk H.-P."/>
        </authorList>
    </citation>
    <scope>NUCLEOTIDE SEQUENCE [LARGE SCALE GENOMIC DNA]</scope>
    <source>
        <strain evidence="2 3">DSM 42178</strain>
    </source>
</reference>
<protein>
    <submittedName>
        <fullName evidence="2">Uncharacterized protein</fullName>
    </submittedName>
</protein>
<feature type="region of interest" description="Disordered" evidence="1">
    <location>
        <begin position="229"/>
        <end position="280"/>
    </location>
</feature>
<dbReference type="AlphaFoldDB" id="A0A852ZM00"/>
<evidence type="ECO:0000313" key="2">
    <source>
        <dbReference type="EMBL" id="NYI03436.1"/>
    </source>
</evidence>
<evidence type="ECO:0000313" key="3">
    <source>
        <dbReference type="Proteomes" id="UP000567795"/>
    </source>
</evidence>
<accession>A0A852ZM00</accession>
<name>A0A852ZM00_9ACTN</name>
<feature type="compositionally biased region" description="Polar residues" evidence="1">
    <location>
        <begin position="271"/>
        <end position="280"/>
    </location>
</feature>